<proteinExistence type="predicted"/>
<evidence type="ECO:0000256" key="1">
    <source>
        <dbReference type="SAM" id="MobiDB-lite"/>
    </source>
</evidence>
<feature type="region of interest" description="Disordered" evidence="1">
    <location>
        <begin position="117"/>
        <end position="140"/>
    </location>
</feature>
<sequence>MKLLIFLAALVAGICCFPHDGYESKYGSKSKSYDKGDYEADSSKYGNYYDDKAHKSDEGANGYYGGKYGEQGKKHGEEKYEAGDYKGHHDEDHEQGMKKYGDGFGHKKFSYISSGSGPHGTYKKGYYGHEDYEHDDKKTKYSTKYEDDGFKKGYYGDGKYYDDKYSNYDKESDGHKKHHSDYDQSKYGSKYGGYAKKSHHDGFKNEKDEYDSKYGH</sequence>
<evidence type="ECO:0000313" key="4">
    <source>
        <dbReference type="Proteomes" id="UP001152747"/>
    </source>
</evidence>
<dbReference type="AlphaFoldDB" id="A0A9P1N475"/>
<feature type="compositionally biased region" description="Basic and acidic residues" evidence="1">
    <location>
        <begin position="127"/>
        <end position="140"/>
    </location>
</feature>
<feature type="compositionally biased region" description="Basic and acidic residues" evidence="1">
    <location>
        <begin position="166"/>
        <end position="184"/>
    </location>
</feature>
<dbReference type="Proteomes" id="UP001152747">
    <property type="component" value="Unassembled WGS sequence"/>
</dbReference>
<evidence type="ECO:0000256" key="2">
    <source>
        <dbReference type="SAM" id="SignalP"/>
    </source>
</evidence>
<dbReference type="OrthoDB" id="5867675at2759"/>
<feature type="compositionally biased region" description="Basic and acidic residues" evidence="1">
    <location>
        <begin position="70"/>
        <end position="97"/>
    </location>
</feature>
<feature type="chain" id="PRO_5040237977" evidence="2">
    <location>
        <begin position="17"/>
        <end position="216"/>
    </location>
</feature>
<name>A0A9P1N475_9PELO</name>
<reference evidence="3" key="1">
    <citation type="submission" date="2022-11" db="EMBL/GenBank/DDBJ databases">
        <authorList>
            <person name="Kikuchi T."/>
        </authorList>
    </citation>
    <scope>NUCLEOTIDE SEQUENCE</scope>
    <source>
        <strain evidence="3">PS1010</strain>
    </source>
</reference>
<keyword evidence="2" id="KW-0732">Signal</keyword>
<organism evidence="3 4">
    <name type="scientific">Caenorhabditis angaria</name>
    <dbReference type="NCBI Taxonomy" id="860376"/>
    <lineage>
        <taxon>Eukaryota</taxon>
        <taxon>Metazoa</taxon>
        <taxon>Ecdysozoa</taxon>
        <taxon>Nematoda</taxon>
        <taxon>Chromadorea</taxon>
        <taxon>Rhabditida</taxon>
        <taxon>Rhabditina</taxon>
        <taxon>Rhabditomorpha</taxon>
        <taxon>Rhabditoidea</taxon>
        <taxon>Rhabditidae</taxon>
        <taxon>Peloderinae</taxon>
        <taxon>Caenorhabditis</taxon>
    </lineage>
</organism>
<gene>
    <name evidence="3" type="ORF">CAMP_LOCUS13337</name>
</gene>
<feature type="signal peptide" evidence="2">
    <location>
        <begin position="1"/>
        <end position="16"/>
    </location>
</feature>
<protein>
    <submittedName>
        <fullName evidence="3">Uncharacterized protein</fullName>
    </submittedName>
</protein>
<feature type="compositionally biased region" description="Basic and acidic residues" evidence="1">
    <location>
        <begin position="49"/>
        <end position="58"/>
    </location>
</feature>
<accession>A0A9P1N475</accession>
<feature type="region of interest" description="Disordered" evidence="1">
    <location>
        <begin position="166"/>
        <end position="216"/>
    </location>
</feature>
<feature type="compositionally biased region" description="Basic and acidic residues" evidence="1">
    <location>
        <begin position="200"/>
        <end position="216"/>
    </location>
</feature>
<dbReference type="EMBL" id="CANHGI010000005">
    <property type="protein sequence ID" value="CAI5450700.1"/>
    <property type="molecule type" value="Genomic_DNA"/>
</dbReference>
<feature type="compositionally biased region" description="Low complexity" evidence="1">
    <location>
        <begin position="185"/>
        <end position="195"/>
    </location>
</feature>
<feature type="region of interest" description="Disordered" evidence="1">
    <location>
        <begin position="49"/>
        <end position="97"/>
    </location>
</feature>
<keyword evidence="4" id="KW-1185">Reference proteome</keyword>
<comment type="caution">
    <text evidence="3">The sequence shown here is derived from an EMBL/GenBank/DDBJ whole genome shotgun (WGS) entry which is preliminary data.</text>
</comment>
<evidence type="ECO:0000313" key="3">
    <source>
        <dbReference type="EMBL" id="CAI5450700.1"/>
    </source>
</evidence>